<dbReference type="Proteomes" id="UP000677457">
    <property type="component" value="Unassembled WGS sequence"/>
</dbReference>
<feature type="region of interest" description="Disordered" evidence="1">
    <location>
        <begin position="1"/>
        <end position="24"/>
    </location>
</feature>
<dbReference type="SFLD" id="SFLDS00003">
    <property type="entry name" value="Haloacid_Dehalogenase"/>
    <property type="match status" value="1"/>
</dbReference>
<evidence type="ECO:0000256" key="1">
    <source>
        <dbReference type="SAM" id="MobiDB-lite"/>
    </source>
</evidence>
<evidence type="ECO:0000313" key="5">
    <source>
        <dbReference type="Proteomes" id="UP000677457"/>
    </source>
</evidence>
<dbReference type="PANTHER" id="PTHR43434:SF1">
    <property type="entry name" value="PHOSPHOGLYCOLATE PHOSPHATASE"/>
    <property type="match status" value="1"/>
</dbReference>
<dbReference type="AlphaFoldDB" id="A0A542XQB1"/>
<dbReference type="SUPFAM" id="SSF56784">
    <property type="entry name" value="HAD-like"/>
    <property type="match status" value="1"/>
</dbReference>
<dbReference type="InterPro" id="IPR023214">
    <property type="entry name" value="HAD_sf"/>
</dbReference>
<proteinExistence type="predicted"/>
<protein>
    <submittedName>
        <fullName evidence="2">Haloacid dehalogenase</fullName>
    </submittedName>
    <submittedName>
        <fullName evidence="3">Phosphoglycolate phosphatase-like HAD superfamily hydrolase</fullName>
    </submittedName>
</protein>
<accession>A0A542XQB1</accession>
<keyword evidence="5" id="KW-1185">Reference proteome</keyword>
<reference evidence="3 4" key="1">
    <citation type="submission" date="2019-06" db="EMBL/GenBank/DDBJ databases">
        <title>Sequencing the genomes of 1000 actinobacteria strains.</title>
        <authorList>
            <person name="Klenk H.-P."/>
        </authorList>
    </citation>
    <scope>NUCLEOTIDE SEQUENCE [LARGE SCALE GENOMIC DNA]</scope>
    <source>
        <strain evidence="3 4">DSM 44819</strain>
    </source>
</reference>
<dbReference type="Gene3D" id="1.10.150.240">
    <property type="entry name" value="Putative phosphatase, domain 2"/>
    <property type="match status" value="1"/>
</dbReference>
<feature type="compositionally biased region" description="Basic and acidic residues" evidence="1">
    <location>
        <begin position="1"/>
        <end position="18"/>
    </location>
</feature>
<dbReference type="PANTHER" id="PTHR43434">
    <property type="entry name" value="PHOSPHOGLYCOLATE PHOSPHATASE"/>
    <property type="match status" value="1"/>
</dbReference>
<dbReference type="InterPro" id="IPR036412">
    <property type="entry name" value="HAD-like_sf"/>
</dbReference>
<dbReference type="EMBL" id="BOQM01000035">
    <property type="protein sequence ID" value="GIM87334.1"/>
    <property type="molecule type" value="Genomic_DNA"/>
</dbReference>
<organism evidence="3 4">
    <name type="scientific">Salinispora arenicola</name>
    <dbReference type="NCBI Taxonomy" id="168697"/>
    <lineage>
        <taxon>Bacteria</taxon>
        <taxon>Bacillati</taxon>
        <taxon>Actinomycetota</taxon>
        <taxon>Actinomycetes</taxon>
        <taxon>Micromonosporales</taxon>
        <taxon>Micromonosporaceae</taxon>
        <taxon>Salinispora</taxon>
    </lineage>
</organism>
<dbReference type="InterPro" id="IPR050155">
    <property type="entry name" value="HAD-like_hydrolase_sf"/>
</dbReference>
<dbReference type="Gene3D" id="3.40.50.1000">
    <property type="entry name" value="HAD superfamily/HAD-like"/>
    <property type="match status" value="1"/>
</dbReference>
<dbReference type="Pfam" id="PF12710">
    <property type="entry name" value="HAD"/>
    <property type="match status" value="1"/>
</dbReference>
<keyword evidence="3" id="KW-0378">Hydrolase</keyword>
<sequence>MTAKGERAPPVGRGDHAAGKPARGAPSGFGPLLVLWDIDGTLIDNGGVSRQAYAVTFTRLTGQPPTHPIVPAGKTDPAVLRSMLRQHGIEATPDLMEQAVHLMNDVFESLASRLRDRGHAEPGAQAAIAALAGRADVVQSVLTGNTRHNARVKISVFGLTGALDYEVGAYGSDTEVRADLVLVARTKATAKYGSPFPPAATVLIGDTPRDIKAGRSSGTYTVGVATGEYGVDSLTAVGADAVLPDLRDADALVGAVLGARRKQPARSSDELG</sequence>
<name>A0A542XQB1_SALAC</name>
<dbReference type="EMBL" id="VFOL01000001">
    <property type="protein sequence ID" value="TQL38038.1"/>
    <property type="molecule type" value="Genomic_DNA"/>
</dbReference>
<dbReference type="OMA" id="PALILWD"/>
<dbReference type="SFLD" id="SFLDG01129">
    <property type="entry name" value="C1.5:_HAD__Beta-PGM__Phosphata"/>
    <property type="match status" value="1"/>
</dbReference>
<evidence type="ECO:0000313" key="4">
    <source>
        <dbReference type="Proteomes" id="UP000315983"/>
    </source>
</evidence>
<dbReference type="Proteomes" id="UP000315983">
    <property type="component" value="Unassembled WGS sequence"/>
</dbReference>
<gene>
    <name evidence="3" type="ORF">FB564_3210</name>
    <name evidence="2" type="ORF">Sar04_40700</name>
</gene>
<evidence type="ECO:0000313" key="2">
    <source>
        <dbReference type="EMBL" id="GIM87334.1"/>
    </source>
</evidence>
<comment type="caution">
    <text evidence="3">The sequence shown here is derived from an EMBL/GenBank/DDBJ whole genome shotgun (WGS) entry which is preliminary data.</text>
</comment>
<dbReference type="GO" id="GO:0008967">
    <property type="term" value="F:phosphoglycolate phosphatase activity"/>
    <property type="evidence" value="ECO:0007669"/>
    <property type="project" value="TreeGrafter"/>
</dbReference>
<evidence type="ECO:0000313" key="3">
    <source>
        <dbReference type="EMBL" id="TQL38038.1"/>
    </source>
</evidence>
<dbReference type="InterPro" id="IPR023198">
    <property type="entry name" value="PGP-like_dom2"/>
</dbReference>
<reference evidence="2 5" key="2">
    <citation type="submission" date="2021-03" db="EMBL/GenBank/DDBJ databases">
        <title>Whole genome shotgun sequence of Salinispora arenicola NBRC 105043.</title>
        <authorList>
            <person name="Komaki H."/>
            <person name="Tamura T."/>
        </authorList>
    </citation>
    <scope>NUCLEOTIDE SEQUENCE [LARGE SCALE GENOMIC DNA]</scope>
    <source>
        <strain evidence="2 5">NBRC 105043</strain>
    </source>
</reference>
<dbReference type="GO" id="GO:0006281">
    <property type="term" value="P:DNA repair"/>
    <property type="evidence" value="ECO:0007669"/>
    <property type="project" value="TreeGrafter"/>
</dbReference>